<dbReference type="Pfam" id="PF19040">
    <property type="entry name" value="SGNH"/>
    <property type="match status" value="1"/>
</dbReference>
<organism evidence="4 5">
    <name type="scientific">Aurantiacibacter zhengii</name>
    <dbReference type="NCBI Taxonomy" id="2307003"/>
    <lineage>
        <taxon>Bacteria</taxon>
        <taxon>Pseudomonadati</taxon>
        <taxon>Pseudomonadota</taxon>
        <taxon>Alphaproteobacteria</taxon>
        <taxon>Sphingomonadales</taxon>
        <taxon>Erythrobacteraceae</taxon>
        <taxon>Aurantiacibacter</taxon>
    </lineage>
</organism>
<accession>A0A418NNQ7</accession>
<feature type="transmembrane region" description="Helical" evidence="1">
    <location>
        <begin position="65"/>
        <end position="90"/>
    </location>
</feature>
<feature type="transmembrane region" description="Helical" evidence="1">
    <location>
        <begin position="287"/>
        <end position="306"/>
    </location>
</feature>
<dbReference type="GO" id="GO:0009103">
    <property type="term" value="P:lipopolysaccharide biosynthetic process"/>
    <property type="evidence" value="ECO:0007669"/>
    <property type="project" value="TreeGrafter"/>
</dbReference>
<feature type="transmembrane region" description="Helical" evidence="1">
    <location>
        <begin position="206"/>
        <end position="224"/>
    </location>
</feature>
<feature type="transmembrane region" description="Helical" evidence="1">
    <location>
        <begin position="355"/>
        <end position="373"/>
    </location>
</feature>
<comment type="caution">
    <text evidence="4">The sequence shown here is derived from an EMBL/GenBank/DDBJ whole genome shotgun (WGS) entry which is preliminary data.</text>
</comment>
<dbReference type="Pfam" id="PF01757">
    <property type="entry name" value="Acyl_transf_3"/>
    <property type="match status" value="1"/>
</dbReference>
<evidence type="ECO:0000313" key="4">
    <source>
        <dbReference type="EMBL" id="RIV83663.1"/>
    </source>
</evidence>
<dbReference type="InterPro" id="IPR050879">
    <property type="entry name" value="Acyltransferase_3"/>
</dbReference>
<feature type="domain" description="SGNH" evidence="3">
    <location>
        <begin position="476"/>
        <end position="669"/>
    </location>
</feature>
<keyword evidence="1" id="KW-0812">Transmembrane</keyword>
<dbReference type="PANTHER" id="PTHR23028:SF53">
    <property type="entry name" value="ACYL_TRANSF_3 DOMAIN-CONTAINING PROTEIN"/>
    <property type="match status" value="1"/>
</dbReference>
<dbReference type="EMBL" id="QXFL01000009">
    <property type="protein sequence ID" value="RIV83663.1"/>
    <property type="molecule type" value="Genomic_DNA"/>
</dbReference>
<feature type="transmembrane region" description="Helical" evidence="1">
    <location>
        <begin position="385"/>
        <end position="406"/>
    </location>
</feature>
<keyword evidence="4" id="KW-0808">Transferase</keyword>
<feature type="transmembrane region" description="Helical" evidence="1">
    <location>
        <begin position="261"/>
        <end position="281"/>
    </location>
</feature>
<sequence length="691" mass="76861">MVFLLVQDNIALQDGRRSHGFDQGRRQPGSEMAIRYRPEIDGLRTIAVGSVLVYHLKIGDSPHGYVFGGGFLGVDMFFVISGFLITSILLRELAETGRIAIARFYERRARRILPALFLVLTLAALAGAVILMPSAFIDLGDSALASVFFVSNFYWFSELSSYGSASAQFQPLLHTWSLAVEEQFYIIFPLCLILLMRWAPRHVGKIFLAGVILGLVFAQGFAFLKPQMSFYLLPSRAWELLAGSFLAAVSRSHPGAWRNPLLDRLFPYAAMALVLVPIVSFELVQRWHPGLLTLPVILGTCMLIWWNDPANAVVRLLSSRVFVQVGLISYSLYLWHYPIYAYGRMLATRPDAADYIVWILLSFAGAALSHRFIEAPFRKTGGIRLRPMTLGFGAATIAAVAFAGALHAGQGLAQRFPKLVRIYGDSEMDNGFARDRSWSMLDRLAGDERVDSDNAMKPSLHETRALWFDTALETRNYLIVGNSHSKDLFNALYLNRDLFSGSQFARFAISDRFRPQDVGVLRRSPNYRAADEIVVSTRFESGALDGLENFISAAQADGKTVTIMGPAPEYGSREGLPLFDWYVRDVAGNIDTHALGRMAWSGRMVRDASLAERLEALAARKGAGFLSKEDFACDTGRKECFVATDEGIKALFDYSHYTLQGATWFGRRIHDLGWFDARSSQDNDTALAAGP</sequence>
<gene>
    <name evidence="4" type="ORF">D2V07_16310</name>
</gene>
<dbReference type="Proteomes" id="UP000286576">
    <property type="component" value="Unassembled WGS sequence"/>
</dbReference>
<proteinExistence type="predicted"/>
<feature type="transmembrane region" description="Helical" evidence="1">
    <location>
        <begin position="111"/>
        <end position="132"/>
    </location>
</feature>
<evidence type="ECO:0000313" key="5">
    <source>
        <dbReference type="Proteomes" id="UP000286576"/>
    </source>
</evidence>
<protein>
    <submittedName>
        <fullName evidence="4">Acyltransferase</fullName>
    </submittedName>
</protein>
<feature type="transmembrane region" description="Helical" evidence="1">
    <location>
        <begin position="313"/>
        <end position="335"/>
    </location>
</feature>
<dbReference type="InterPro" id="IPR002656">
    <property type="entry name" value="Acyl_transf_3_dom"/>
</dbReference>
<evidence type="ECO:0000259" key="2">
    <source>
        <dbReference type="Pfam" id="PF01757"/>
    </source>
</evidence>
<dbReference type="RefSeq" id="WP_119587974.1">
    <property type="nucleotide sequence ID" value="NZ_CAWODQ010000029.1"/>
</dbReference>
<dbReference type="GO" id="GO:0016747">
    <property type="term" value="F:acyltransferase activity, transferring groups other than amino-acyl groups"/>
    <property type="evidence" value="ECO:0007669"/>
    <property type="project" value="InterPro"/>
</dbReference>
<name>A0A418NNQ7_9SPHN</name>
<keyword evidence="5" id="KW-1185">Reference proteome</keyword>
<keyword evidence="1" id="KW-1133">Transmembrane helix</keyword>
<evidence type="ECO:0000259" key="3">
    <source>
        <dbReference type="Pfam" id="PF19040"/>
    </source>
</evidence>
<feature type="transmembrane region" description="Helical" evidence="1">
    <location>
        <begin position="183"/>
        <end position="199"/>
    </location>
</feature>
<feature type="domain" description="Acyltransferase 3" evidence="2">
    <location>
        <begin position="38"/>
        <end position="365"/>
    </location>
</feature>
<reference evidence="4 5" key="1">
    <citation type="submission" date="2018-08" db="EMBL/GenBank/DDBJ databases">
        <title>Erythrobacter zhengii sp.nov., a bacterium isolated from deep-sea sediment.</title>
        <authorList>
            <person name="Fang C."/>
            <person name="Wu Y.-H."/>
            <person name="Sun C."/>
            <person name="Wang H."/>
            <person name="Cheng H."/>
            <person name="Meng F.-X."/>
            <person name="Wang C.-S."/>
            <person name="Xu X.-W."/>
        </authorList>
    </citation>
    <scope>NUCLEOTIDE SEQUENCE [LARGE SCALE GENOMIC DNA]</scope>
    <source>
        <strain evidence="4 5">V18</strain>
    </source>
</reference>
<dbReference type="InterPro" id="IPR043968">
    <property type="entry name" value="SGNH"/>
</dbReference>
<dbReference type="AlphaFoldDB" id="A0A418NNQ7"/>
<dbReference type="GO" id="GO:0016020">
    <property type="term" value="C:membrane"/>
    <property type="evidence" value="ECO:0007669"/>
    <property type="project" value="TreeGrafter"/>
</dbReference>
<evidence type="ECO:0000256" key="1">
    <source>
        <dbReference type="SAM" id="Phobius"/>
    </source>
</evidence>
<keyword evidence="4" id="KW-0012">Acyltransferase</keyword>
<keyword evidence="1" id="KW-0472">Membrane</keyword>
<dbReference type="PANTHER" id="PTHR23028">
    <property type="entry name" value="ACETYLTRANSFERASE"/>
    <property type="match status" value="1"/>
</dbReference>